<protein>
    <submittedName>
        <fullName evidence="2">Uncharacterized protein</fullName>
    </submittedName>
</protein>
<comment type="caution">
    <text evidence="2">The sequence shown here is derived from an EMBL/GenBank/DDBJ whole genome shotgun (WGS) entry which is preliminary data.</text>
</comment>
<dbReference type="Proteomes" id="UP000558488">
    <property type="component" value="Unassembled WGS sequence"/>
</dbReference>
<organism evidence="2 3">
    <name type="scientific">Pipistrellus kuhlii</name>
    <name type="common">Kuhl's pipistrelle</name>
    <dbReference type="NCBI Taxonomy" id="59472"/>
    <lineage>
        <taxon>Eukaryota</taxon>
        <taxon>Metazoa</taxon>
        <taxon>Chordata</taxon>
        <taxon>Craniata</taxon>
        <taxon>Vertebrata</taxon>
        <taxon>Euteleostomi</taxon>
        <taxon>Mammalia</taxon>
        <taxon>Eutheria</taxon>
        <taxon>Laurasiatheria</taxon>
        <taxon>Chiroptera</taxon>
        <taxon>Yangochiroptera</taxon>
        <taxon>Vespertilionidae</taxon>
        <taxon>Pipistrellus</taxon>
    </lineage>
</organism>
<accession>A0A7J7WDZ5</accession>
<evidence type="ECO:0000313" key="2">
    <source>
        <dbReference type="EMBL" id="KAF6335390.1"/>
    </source>
</evidence>
<feature type="region of interest" description="Disordered" evidence="1">
    <location>
        <begin position="1"/>
        <end position="77"/>
    </location>
</feature>
<proteinExistence type="predicted"/>
<keyword evidence="3" id="KW-1185">Reference proteome</keyword>
<dbReference type="EMBL" id="JACAGB010000011">
    <property type="protein sequence ID" value="KAF6335390.1"/>
    <property type="molecule type" value="Genomic_DNA"/>
</dbReference>
<gene>
    <name evidence="2" type="ORF">mPipKuh1_008073</name>
</gene>
<dbReference type="AlphaFoldDB" id="A0A7J7WDZ5"/>
<sequence>MGHAGSPSIPPSRRPRVGVCQARASGPRRKPGSASPALTRGPRWGGPRRHQTWTHIPALSRTSHHPGFRLSPQVSNSTARSLRVQVLPLRPSEAGAGSPGQRAPVVRASAHAEGCGFTSWSRPRVWVAGWIPVGVHGGGDQSISLSLSYRCFCLPL</sequence>
<name>A0A7J7WDZ5_PIPKU</name>
<evidence type="ECO:0000313" key="3">
    <source>
        <dbReference type="Proteomes" id="UP000558488"/>
    </source>
</evidence>
<evidence type="ECO:0000256" key="1">
    <source>
        <dbReference type="SAM" id="MobiDB-lite"/>
    </source>
</evidence>
<reference evidence="2 3" key="1">
    <citation type="journal article" date="2020" name="Nature">
        <title>Six reference-quality genomes reveal evolution of bat adaptations.</title>
        <authorList>
            <person name="Jebb D."/>
            <person name="Huang Z."/>
            <person name="Pippel M."/>
            <person name="Hughes G.M."/>
            <person name="Lavrichenko K."/>
            <person name="Devanna P."/>
            <person name="Winkler S."/>
            <person name="Jermiin L.S."/>
            <person name="Skirmuntt E.C."/>
            <person name="Katzourakis A."/>
            <person name="Burkitt-Gray L."/>
            <person name="Ray D.A."/>
            <person name="Sullivan K.A.M."/>
            <person name="Roscito J.G."/>
            <person name="Kirilenko B.M."/>
            <person name="Davalos L.M."/>
            <person name="Corthals A.P."/>
            <person name="Power M.L."/>
            <person name="Jones G."/>
            <person name="Ransome R.D."/>
            <person name="Dechmann D.K.N."/>
            <person name="Locatelli A.G."/>
            <person name="Puechmaille S.J."/>
            <person name="Fedrigo O."/>
            <person name="Jarvis E.D."/>
            <person name="Hiller M."/>
            <person name="Vernes S.C."/>
            <person name="Myers E.W."/>
            <person name="Teeling E.C."/>
        </authorList>
    </citation>
    <scope>NUCLEOTIDE SEQUENCE [LARGE SCALE GENOMIC DNA]</scope>
    <source>
        <strain evidence="2">MPipKuh1</strain>
        <tissue evidence="2">Flight muscle</tissue>
    </source>
</reference>